<dbReference type="Pfam" id="PF09382">
    <property type="entry name" value="RQC"/>
    <property type="match status" value="1"/>
</dbReference>
<dbReference type="GO" id="GO:0004386">
    <property type="term" value="F:helicase activity"/>
    <property type="evidence" value="ECO:0007669"/>
    <property type="project" value="UniProtKB-KW"/>
</dbReference>
<dbReference type="Pfam" id="PF14493">
    <property type="entry name" value="HTH_40"/>
    <property type="match status" value="1"/>
</dbReference>
<gene>
    <name evidence="20" type="primary">recQ</name>
    <name evidence="20" type="ORF">GCM10023156_43830</name>
</gene>
<keyword evidence="7" id="KW-0378">Hydrolase</keyword>
<dbReference type="SUPFAM" id="SSF46785">
    <property type="entry name" value="Winged helix' DNA-binding domain"/>
    <property type="match status" value="1"/>
</dbReference>
<keyword evidence="13" id="KW-0234">DNA repair</keyword>
<dbReference type="InterPro" id="IPR036388">
    <property type="entry name" value="WH-like_DNA-bd_sf"/>
</dbReference>
<dbReference type="SMART" id="SM00490">
    <property type="entry name" value="HELICc"/>
    <property type="match status" value="1"/>
</dbReference>
<dbReference type="RefSeq" id="WP_425571343.1">
    <property type="nucleotide sequence ID" value="NZ_BAABGA010000054.1"/>
</dbReference>
<evidence type="ECO:0000256" key="10">
    <source>
        <dbReference type="ARBA" id="ARBA00022840"/>
    </source>
</evidence>
<feature type="domain" description="Helicase C-terminal" evidence="19">
    <location>
        <begin position="230"/>
        <end position="378"/>
    </location>
</feature>
<dbReference type="Pfam" id="PF16124">
    <property type="entry name" value="RecQ_Zn_bind"/>
    <property type="match status" value="1"/>
</dbReference>
<name>A0ABP8N956_9BACT</name>
<dbReference type="Pfam" id="PF00270">
    <property type="entry name" value="DEAD"/>
    <property type="match status" value="1"/>
</dbReference>
<dbReference type="InterPro" id="IPR002121">
    <property type="entry name" value="HRDC_dom"/>
</dbReference>
<evidence type="ECO:0000256" key="11">
    <source>
        <dbReference type="ARBA" id="ARBA00023125"/>
    </source>
</evidence>
<dbReference type="Gene3D" id="1.10.10.10">
    <property type="entry name" value="Winged helix-like DNA-binding domain superfamily/Winged helix DNA-binding domain"/>
    <property type="match status" value="1"/>
</dbReference>
<dbReference type="EC" id="5.6.2.4" evidence="16"/>
<evidence type="ECO:0000259" key="18">
    <source>
        <dbReference type="PROSITE" id="PS51192"/>
    </source>
</evidence>
<keyword evidence="10" id="KW-0067">ATP-binding</keyword>
<dbReference type="SMART" id="SM00487">
    <property type="entry name" value="DEXDc"/>
    <property type="match status" value="1"/>
</dbReference>
<evidence type="ECO:0000313" key="20">
    <source>
        <dbReference type="EMBL" id="GAA4461370.1"/>
    </source>
</evidence>
<feature type="domain" description="HRDC" evidence="17">
    <location>
        <begin position="537"/>
        <end position="617"/>
    </location>
</feature>
<dbReference type="InterPro" id="IPR044876">
    <property type="entry name" value="HRDC_dom_sf"/>
</dbReference>
<dbReference type="CDD" id="cd17920">
    <property type="entry name" value="DEXHc_RecQ"/>
    <property type="match status" value="1"/>
</dbReference>
<accession>A0ABP8N956</accession>
<dbReference type="InterPro" id="IPR018982">
    <property type="entry name" value="RQC_domain"/>
</dbReference>
<dbReference type="InterPro" id="IPR032284">
    <property type="entry name" value="RecQ_Zn-bd"/>
</dbReference>
<proteinExistence type="inferred from homology"/>
<keyword evidence="6" id="KW-0227">DNA damage</keyword>
<evidence type="ECO:0000259" key="19">
    <source>
        <dbReference type="PROSITE" id="PS51194"/>
    </source>
</evidence>
<dbReference type="EMBL" id="BAABGA010000054">
    <property type="protein sequence ID" value="GAA4461370.1"/>
    <property type="molecule type" value="Genomic_DNA"/>
</dbReference>
<organism evidence="20 21">
    <name type="scientific">Novipirellula rosea</name>
    <dbReference type="NCBI Taxonomy" id="1031540"/>
    <lineage>
        <taxon>Bacteria</taxon>
        <taxon>Pseudomonadati</taxon>
        <taxon>Planctomycetota</taxon>
        <taxon>Planctomycetia</taxon>
        <taxon>Pirellulales</taxon>
        <taxon>Pirellulaceae</taxon>
        <taxon>Novipirellula</taxon>
    </lineage>
</organism>
<keyword evidence="14" id="KW-0413">Isomerase</keyword>
<dbReference type="InterPro" id="IPR036390">
    <property type="entry name" value="WH_DNA-bd_sf"/>
</dbReference>
<evidence type="ECO:0000256" key="3">
    <source>
        <dbReference type="ARBA" id="ARBA00005446"/>
    </source>
</evidence>
<dbReference type="PROSITE" id="PS51194">
    <property type="entry name" value="HELICASE_CTER"/>
    <property type="match status" value="1"/>
</dbReference>
<evidence type="ECO:0000256" key="1">
    <source>
        <dbReference type="ARBA" id="ARBA00001946"/>
    </source>
</evidence>
<dbReference type="Proteomes" id="UP001500840">
    <property type="component" value="Unassembled WGS sequence"/>
</dbReference>
<comment type="cofactor">
    <cofactor evidence="2">
        <name>Zn(2+)</name>
        <dbReference type="ChEBI" id="CHEBI:29105"/>
    </cofactor>
</comment>
<evidence type="ECO:0000256" key="2">
    <source>
        <dbReference type="ARBA" id="ARBA00001947"/>
    </source>
</evidence>
<feature type="domain" description="Helicase ATP-binding" evidence="18">
    <location>
        <begin position="41"/>
        <end position="209"/>
    </location>
</feature>
<keyword evidence="21" id="KW-1185">Reference proteome</keyword>
<dbReference type="NCBIfam" id="TIGR00614">
    <property type="entry name" value="recQ_fam"/>
    <property type="match status" value="1"/>
</dbReference>
<evidence type="ECO:0000259" key="17">
    <source>
        <dbReference type="PROSITE" id="PS50967"/>
    </source>
</evidence>
<dbReference type="InterPro" id="IPR014001">
    <property type="entry name" value="Helicase_ATP-bd"/>
</dbReference>
<evidence type="ECO:0000256" key="14">
    <source>
        <dbReference type="ARBA" id="ARBA00023235"/>
    </source>
</evidence>
<comment type="similarity">
    <text evidence="3">Belongs to the helicase family. RecQ subfamily.</text>
</comment>
<dbReference type="InterPro" id="IPR027417">
    <property type="entry name" value="P-loop_NTPase"/>
</dbReference>
<dbReference type="PANTHER" id="PTHR13710:SF105">
    <property type="entry name" value="ATP-DEPENDENT DNA HELICASE Q1"/>
    <property type="match status" value="1"/>
</dbReference>
<protein>
    <recommendedName>
        <fullName evidence="16">DNA helicase RecQ</fullName>
        <ecNumber evidence="16">5.6.2.4</ecNumber>
    </recommendedName>
</protein>
<keyword evidence="4" id="KW-0479">Metal-binding</keyword>
<keyword evidence="5" id="KW-0547">Nucleotide-binding</keyword>
<keyword evidence="8 20" id="KW-0347">Helicase</keyword>
<dbReference type="Gene3D" id="1.10.150.80">
    <property type="entry name" value="HRDC domain"/>
    <property type="match status" value="1"/>
</dbReference>
<dbReference type="PROSITE" id="PS51192">
    <property type="entry name" value="HELICASE_ATP_BIND_1"/>
    <property type="match status" value="1"/>
</dbReference>
<keyword evidence="9" id="KW-0862">Zinc</keyword>
<comment type="cofactor">
    <cofactor evidence="1">
        <name>Mg(2+)</name>
        <dbReference type="ChEBI" id="CHEBI:18420"/>
    </cofactor>
</comment>
<evidence type="ECO:0000313" key="21">
    <source>
        <dbReference type="Proteomes" id="UP001500840"/>
    </source>
</evidence>
<dbReference type="Pfam" id="PF00271">
    <property type="entry name" value="Helicase_C"/>
    <property type="match status" value="1"/>
</dbReference>
<evidence type="ECO:0000256" key="16">
    <source>
        <dbReference type="NCBIfam" id="TIGR01389"/>
    </source>
</evidence>
<dbReference type="InterPro" id="IPR004589">
    <property type="entry name" value="DNA_helicase_ATP-dep_RecQ"/>
</dbReference>
<dbReference type="Gene3D" id="3.40.50.300">
    <property type="entry name" value="P-loop containing nucleotide triphosphate hydrolases"/>
    <property type="match status" value="2"/>
</dbReference>
<keyword evidence="11" id="KW-0238">DNA-binding</keyword>
<evidence type="ECO:0000256" key="13">
    <source>
        <dbReference type="ARBA" id="ARBA00023204"/>
    </source>
</evidence>
<dbReference type="InterPro" id="IPR010997">
    <property type="entry name" value="HRDC-like_sf"/>
</dbReference>
<dbReference type="PANTHER" id="PTHR13710">
    <property type="entry name" value="DNA HELICASE RECQ FAMILY MEMBER"/>
    <property type="match status" value="1"/>
</dbReference>
<dbReference type="SMART" id="SM00956">
    <property type="entry name" value="RQC"/>
    <property type="match status" value="1"/>
</dbReference>
<evidence type="ECO:0000256" key="5">
    <source>
        <dbReference type="ARBA" id="ARBA00022741"/>
    </source>
</evidence>
<evidence type="ECO:0000256" key="12">
    <source>
        <dbReference type="ARBA" id="ARBA00023172"/>
    </source>
</evidence>
<dbReference type="SUPFAM" id="SSF47819">
    <property type="entry name" value="HRDC-like"/>
    <property type="match status" value="1"/>
</dbReference>
<comment type="caution">
    <text evidence="20">The sequence shown here is derived from an EMBL/GenBank/DDBJ whole genome shotgun (WGS) entry which is preliminary data.</text>
</comment>
<evidence type="ECO:0000256" key="9">
    <source>
        <dbReference type="ARBA" id="ARBA00022833"/>
    </source>
</evidence>
<dbReference type="InterPro" id="IPR001650">
    <property type="entry name" value="Helicase_C-like"/>
</dbReference>
<evidence type="ECO:0000256" key="15">
    <source>
        <dbReference type="ARBA" id="ARBA00034617"/>
    </source>
</evidence>
<dbReference type="PROSITE" id="PS50967">
    <property type="entry name" value="HRDC"/>
    <property type="match status" value="1"/>
</dbReference>
<reference evidence="21" key="1">
    <citation type="journal article" date="2019" name="Int. J. Syst. Evol. Microbiol.">
        <title>The Global Catalogue of Microorganisms (GCM) 10K type strain sequencing project: providing services to taxonomists for standard genome sequencing and annotation.</title>
        <authorList>
            <consortium name="The Broad Institute Genomics Platform"/>
            <consortium name="The Broad Institute Genome Sequencing Center for Infectious Disease"/>
            <person name="Wu L."/>
            <person name="Ma J."/>
        </authorList>
    </citation>
    <scope>NUCLEOTIDE SEQUENCE [LARGE SCALE GENOMIC DNA]</scope>
    <source>
        <strain evidence="21">JCM 17759</strain>
    </source>
</reference>
<sequence>MMTKDASPSDAVAADAMTPVHQVLQDVWGYDSFRPLQEASIRSVLDRRDSLTVLPTGGGKSLCFQAPALCMDGMAVVVSPLISLMKDQVDSLRACGVEAAFINSSLTEAEKREVAEQIRAGKTKLLYVAPERLLSSRMLQFLHQTPISFFAIDEAHCISNWGHDFRPEYRGLRVLKEQFPASAVHAYTATASQPVRDDIVGQLGLQKAEVLVGDFDRPNLTYRMLRANGRLQQVVDVIERHRGESGIVYCISRKEVERTAAALNQLGTVALPYHAGMSDEDRKQSQDAFIKETCDVIVATVAFGMGIDKSNVRFVVHAGMPKSIEHYQQESGRAGRDGLESECVLIYSGGDVVTWKKIMQGDSQATGGGALQSLEAINQLCGSPVCRHKALVEYFGQPYTHENCGACDFCLDEIELVDDPITLSQKILSCVLRVQERFGASHVAKVLVGSTEQRIVQLGHNKLSTHGLLTDDGLNAVRMWIDQLVQQSYLQRTGEYQILSLSESGRRLLHRDGNPRLSVPGKKTRSRSRVVSVDSWDGVDRGLFEALRSKRSAIASEKNVPAYIVFGDATLRELARVRPATLEAFGKIKGVGDRKLADFGETFLEPIRSYCETHNLETDVKTVPAPAATAAAPRAVLPNANSMAAFDNFRRGESIEEVAEKLGRAVSTVVGYLQDFLRQEKITDPSPWVDEQTRDSILGNLHLVEEGRIKPMHEFFEGKISYEAIRVVLTCHQNVETPAASEAH</sequence>
<evidence type="ECO:0000256" key="4">
    <source>
        <dbReference type="ARBA" id="ARBA00022723"/>
    </source>
</evidence>
<evidence type="ECO:0000256" key="7">
    <source>
        <dbReference type="ARBA" id="ARBA00022801"/>
    </source>
</evidence>
<dbReference type="Pfam" id="PF00570">
    <property type="entry name" value="HRDC"/>
    <property type="match status" value="1"/>
</dbReference>
<dbReference type="SUPFAM" id="SSF52540">
    <property type="entry name" value="P-loop containing nucleoside triphosphate hydrolases"/>
    <property type="match status" value="1"/>
</dbReference>
<dbReference type="InterPro" id="IPR006293">
    <property type="entry name" value="DNA_helicase_ATP-dep_RecQ_bac"/>
</dbReference>
<dbReference type="InterPro" id="IPR029491">
    <property type="entry name" value="Helicase_HTH"/>
</dbReference>
<dbReference type="NCBIfam" id="TIGR01389">
    <property type="entry name" value="recQ"/>
    <property type="match status" value="1"/>
</dbReference>
<keyword evidence="12" id="KW-0233">DNA recombination</keyword>
<dbReference type="SMART" id="SM00341">
    <property type="entry name" value="HRDC"/>
    <property type="match status" value="1"/>
</dbReference>
<evidence type="ECO:0000256" key="6">
    <source>
        <dbReference type="ARBA" id="ARBA00022763"/>
    </source>
</evidence>
<dbReference type="InterPro" id="IPR011545">
    <property type="entry name" value="DEAD/DEAH_box_helicase_dom"/>
</dbReference>
<dbReference type="CDD" id="cd18794">
    <property type="entry name" value="SF2_C_RecQ"/>
    <property type="match status" value="1"/>
</dbReference>
<evidence type="ECO:0000256" key="8">
    <source>
        <dbReference type="ARBA" id="ARBA00022806"/>
    </source>
</evidence>
<comment type="catalytic activity">
    <reaction evidence="15">
        <text>Couples ATP hydrolysis with the unwinding of duplex DNA by translocating in the 3'-5' direction.</text>
        <dbReference type="EC" id="5.6.2.4"/>
    </reaction>
</comment>